<dbReference type="EMBL" id="AP019309">
    <property type="protein sequence ID" value="BBH25920.1"/>
    <property type="molecule type" value="Genomic_DNA"/>
</dbReference>
<evidence type="ECO:0000256" key="1">
    <source>
        <dbReference type="ARBA" id="ARBA00004651"/>
    </source>
</evidence>
<feature type="transmembrane region" description="Helical" evidence="7">
    <location>
        <begin position="77"/>
        <end position="99"/>
    </location>
</feature>
<feature type="transmembrane region" description="Helical" evidence="7">
    <location>
        <begin position="50"/>
        <end position="71"/>
    </location>
</feature>
<comment type="similarity">
    <text evidence="2">Belongs to the chromate ion transporter (CHR) (TC 2.A.51) family.</text>
</comment>
<dbReference type="Pfam" id="PF02417">
    <property type="entry name" value="Chromate_transp"/>
    <property type="match status" value="1"/>
</dbReference>
<dbReference type="PANTHER" id="PTHR43663">
    <property type="entry name" value="CHROMATE TRANSPORT PROTEIN-RELATED"/>
    <property type="match status" value="1"/>
</dbReference>
<evidence type="ECO:0000256" key="4">
    <source>
        <dbReference type="ARBA" id="ARBA00022692"/>
    </source>
</evidence>
<dbReference type="InterPro" id="IPR003370">
    <property type="entry name" value="Chromate_transpt"/>
</dbReference>
<evidence type="ECO:0000256" key="7">
    <source>
        <dbReference type="SAM" id="Phobius"/>
    </source>
</evidence>
<dbReference type="InterPro" id="IPR052518">
    <property type="entry name" value="CHR_Transporter"/>
</dbReference>
<evidence type="ECO:0000256" key="6">
    <source>
        <dbReference type="ARBA" id="ARBA00023136"/>
    </source>
</evidence>
<keyword evidence="3" id="KW-1003">Cell membrane</keyword>
<dbReference type="Proteomes" id="UP000268059">
    <property type="component" value="Chromosome"/>
</dbReference>
<accession>A0A3G9J434</accession>
<dbReference type="AlphaFoldDB" id="A0A3G9J434"/>
<name>A0A3G9J434_9FIRM</name>
<comment type="subcellular location">
    <subcellularLocation>
        <location evidence="1">Cell membrane</location>
        <topology evidence="1">Multi-pass membrane protein</topology>
    </subcellularLocation>
</comment>
<organism evidence="8 9">
    <name type="scientific">Intestinibaculum porci</name>
    <dbReference type="NCBI Taxonomy" id="2487118"/>
    <lineage>
        <taxon>Bacteria</taxon>
        <taxon>Bacillati</taxon>
        <taxon>Bacillota</taxon>
        <taxon>Erysipelotrichia</taxon>
        <taxon>Erysipelotrichales</taxon>
        <taxon>Erysipelotrichaceae</taxon>
        <taxon>Intestinibaculum</taxon>
    </lineage>
</organism>
<dbReference type="InParanoid" id="A0A3G9J434"/>
<dbReference type="GO" id="GO:0015109">
    <property type="term" value="F:chromate transmembrane transporter activity"/>
    <property type="evidence" value="ECO:0007669"/>
    <property type="project" value="InterPro"/>
</dbReference>
<dbReference type="PANTHER" id="PTHR43663:SF2">
    <property type="entry name" value="CHROMATE TRANSPORT PROTEIN-RELATED"/>
    <property type="match status" value="1"/>
</dbReference>
<evidence type="ECO:0000256" key="5">
    <source>
        <dbReference type="ARBA" id="ARBA00022989"/>
    </source>
</evidence>
<sequence length="188" mass="20476">MKKGKALYWELFLSTFYLSAFTFGGGYVIVSMMKEKFCDQLHYIDEKEMLDLVAIAQSAPGAIAVNGAIVLGYKMAGIPGILVCVLGTVIPPFAIIYVISMFYHAFITNKIIAALLLGMRAGVGALIASVVYDMGKGVIQDTPIKSIMIMAATFILNEFLKVNIAWIVLGCMIIALLETFVFTKKVPS</sequence>
<evidence type="ECO:0000313" key="8">
    <source>
        <dbReference type="EMBL" id="BBH25920.1"/>
    </source>
</evidence>
<dbReference type="KEGG" id="ebm:SG0102_08540"/>
<proteinExistence type="inferred from homology"/>
<keyword evidence="5 7" id="KW-1133">Transmembrane helix</keyword>
<evidence type="ECO:0000256" key="2">
    <source>
        <dbReference type="ARBA" id="ARBA00005262"/>
    </source>
</evidence>
<dbReference type="OrthoDB" id="9788907at2"/>
<feature type="transmembrane region" description="Helical" evidence="7">
    <location>
        <begin position="111"/>
        <end position="132"/>
    </location>
</feature>
<keyword evidence="6 7" id="KW-0472">Membrane</keyword>
<feature type="transmembrane region" description="Helical" evidence="7">
    <location>
        <begin position="164"/>
        <end position="183"/>
    </location>
</feature>
<feature type="transmembrane region" description="Helical" evidence="7">
    <location>
        <begin position="6"/>
        <end position="30"/>
    </location>
</feature>
<keyword evidence="4 7" id="KW-0812">Transmembrane</keyword>
<protein>
    <submittedName>
        <fullName evidence="8">Chromate transporter</fullName>
    </submittedName>
</protein>
<gene>
    <name evidence="8" type="ORF">SG0102_08540</name>
</gene>
<reference evidence="8 9" key="1">
    <citation type="submission" date="2018-11" db="EMBL/GenBank/DDBJ databases">
        <title>Novel Erysipelotrichaceae bacterium isolated from small intestine of a swine.</title>
        <authorList>
            <person name="Kim J.S."/>
            <person name="Choe H."/>
            <person name="Lee Y.R."/>
            <person name="Kim K.M."/>
            <person name="Park D.S."/>
        </authorList>
    </citation>
    <scope>NUCLEOTIDE SEQUENCE [LARGE SCALE GENOMIC DNA]</scope>
    <source>
        <strain evidence="8 9">SG0102</strain>
    </source>
</reference>
<keyword evidence="9" id="KW-1185">Reference proteome</keyword>
<evidence type="ECO:0000256" key="3">
    <source>
        <dbReference type="ARBA" id="ARBA00022475"/>
    </source>
</evidence>
<dbReference type="RefSeq" id="WP_125118838.1">
    <property type="nucleotide sequence ID" value="NZ_AP019309.1"/>
</dbReference>
<evidence type="ECO:0000313" key="9">
    <source>
        <dbReference type="Proteomes" id="UP000268059"/>
    </source>
</evidence>
<dbReference type="GO" id="GO:0005886">
    <property type="term" value="C:plasma membrane"/>
    <property type="evidence" value="ECO:0007669"/>
    <property type="project" value="UniProtKB-SubCell"/>
</dbReference>